<feature type="compositionally biased region" description="Basic and acidic residues" evidence="1">
    <location>
        <begin position="54"/>
        <end position="66"/>
    </location>
</feature>
<dbReference type="EMBL" id="LXPE01000002">
    <property type="protein sequence ID" value="OBA28877.1"/>
    <property type="molecule type" value="Genomic_DNA"/>
</dbReference>
<feature type="compositionally biased region" description="Basic and acidic residues" evidence="1">
    <location>
        <begin position="567"/>
        <end position="576"/>
    </location>
</feature>
<accession>A0A1B7TJG7</accession>
<sequence>MSNTSGKKKQAPAATKAIPGFTPVIKEGVSSTSLNTVPKRTFKEAHGEKKRRNQAKEMNEEKKKIDPKLFKTDADITGNKELKERKLVKWDSGSESSKDSSFFKSLDDLEDSSKPFDQFEVNKQKFNIDSHYDETFYNLKIDKNSEDYLKNLQKAEQLEEQMLKDLSLKTKSGNQHLDEERGLVDLKAEEGDDEETKYSGVVVETIKPKVSISNMKSQSPVFKKSIDGSALLKSIQKSAAASPKSLNNSGRNSPTPTADFLFKKGNTTRNHKPNEKLVISRVHLKDKDQTVKELKQFSKEFSIPKSLNKTANANEGKEPPKVEPPTKKFTSFFDSKRNPRNKKESSPDLKHVTVFNYFKNLEAENVIPKSFMSPPVFKTSSTKKYKDILTSSKFVVRRQAKRQQPAPFPQYYPPISHLHSPQNQQQFFGNMGAMPMQQRNGSFSMGMQSTPPQMVPMPMFVSPQPGSNMPYESGSNTDVNSRSGSFHMASPPVQYMIPQIHQQQQNGAGGYYIPMPIVPMQMPMMMGAPQAPQQHPQNNSYDYNSNYQGGYRKKYNKKFNKHGSKGKKYEQAESKN</sequence>
<organism evidence="3 4">
    <name type="scientific">Hanseniaspora valbyensis NRRL Y-1626</name>
    <dbReference type="NCBI Taxonomy" id="766949"/>
    <lineage>
        <taxon>Eukaryota</taxon>
        <taxon>Fungi</taxon>
        <taxon>Dikarya</taxon>
        <taxon>Ascomycota</taxon>
        <taxon>Saccharomycotina</taxon>
        <taxon>Saccharomycetes</taxon>
        <taxon>Saccharomycodales</taxon>
        <taxon>Saccharomycodaceae</taxon>
        <taxon>Hanseniaspora</taxon>
    </lineage>
</organism>
<dbReference type="GO" id="GO:0010494">
    <property type="term" value="C:cytoplasmic stress granule"/>
    <property type="evidence" value="ECO:0007669"/>
    <property type="project" value="TreeGrafter"/>
</dbReference>
<feature type="region of interest" description="Disordered" evidence="1">
    <location>
        <begin position="35"/>
        <end position="66"/>
    </location>
</feature>
<keyword evidence="4" id="KW-1185">Reference proteome</keyword>
<feature type="region of interest" description="Disordered" evidence="1">
    <location>
        <begin position="240"/>
        <end position="276"/>
    </location>
</feature>
<dbReference type="InterPro" id="IPR009604">
    <property type="entry name" value="LsmAD_domain"/>
</dbReference>
<feature type="compositionally biased region" description="Basic and acidic residues" evidence="1">
    <location>
        <begin position="315"/>
        <end position="326"/>
    </location>
</feature>
<dbReference type="GO" id="GO:0034063">
    <property type="term" value="P:stress granule assembly"/>
    <property type="evidence" value="ECO:0007669"/>
    <property type="project" value="TreeGrafter"/>
</dbReference>
<feature type="compositionally biased region" description="Polar residues" evidence="1">
    <location>
        <begin position="240"/>
        <end position="256"/>
    </location>
</feature>
<dbReference type="GO" id="GO:0003729">
    <property type="term" value="F:mRNA binding"/>
    <property type="evidence" value="ECO:0007669"/>
    <property type="project" value="TreeGrafter"/>
</dbReference>
<comment type="caution">
    <text evidence="3">The sequence shown here is derived from an EMBL/GenBank/DDBJ whole genome shotgun (WGS) entry which is preliminary data.</text>
</comment>
<feature type="compositionally biased region" description="Basic and acidic residues" evidence="1">
    <location>
        <begin position="334"/>
        <end position="347"/>
    </location>
</feature>
<feature type="domain" description="LsmAD" evidence="2">
    <location>
        <begin position="126"/>
        <end position="204"/>
    </location>
</feature>
<evidence type="ECO:0000259" key="2">
    <source>
        <dbReference type="SMART" id="SM01272"/>
    </source>
</evidence>
<dbReference type="Proteomes" id="UP000092321">
    <property type="component" value="Unassembled WGS sequence"/>
</dbReference>
<dbReference type="SMART" id="SM01272">
    <property type="entry name" value="LsmAD"/>
    <property type="match status" value="1"/>
</dbReference>
<protein>
    <recommendedName>
        <fullName evidence="2">LsmAD domain-containing protein</fullName>
    </recommendedName>
</protein>
<proteinExistence type="predicted"/>
<dbReference type="AlphaFoldDB" id="A0A1B7TJG7"/>
<dbReference type="OrthoDB" id="2275718at2759"/>
<feature type="compositionally biased region" description="Basic residues" evidence="1">
    <location>
        <begin position="551"/>
        <end position="566"/>
    </location>
</feature>
<evidence type="ECO:0000313" key="4">
    <source>
        <dbReference type="Proteomes" id="UP000092321"/>
    </source>
</evidence>
<feature type="compositionally biased region" description="Low complexity" evidence="1">
    <location>
        <begin position="528"/>
        <end position="550"/>
    </location>
</feature>
<feature type="region of interest" description="Disordered" evidence="1">
    <location>
        <begin position="305"/>
        <end position="347"/>
    </location>
</feature>
<dbReference type="InterPro" id="IPR045117">
    <property type="entry name" value="ATXN2-like"/>
</dbReference>
<dbReference type="PANTHER" id="PTHR12854:SF7">
    <property type="entry name" value="ATAXIN-2 HOMOLOG"/>
    <property type="match status" value="1"/>
</dbReference>
<dbReference type="Pfam" id="PF06741">
    <property type="entry name" value="LsmAD"/>
    <property type="match status" value="1"/>
</dbReference>
<dbReference type="PANTHER" id="PTHR12854">
    <property type="entry name" value="ATAXIN 2-RELATED"/>
    <property type="match status" value="1"/>
</dbReference>
<feature type="region of interest" description="Disordered" evidence="1">
    <location>
        <begin position="528"/>
        <end position="576"/>
    </location>
</feature>
<gene>
    <name evidence="3" type="ORF">HANVADRAFT_51313</name>
</gene>
<name>A0A1B7TJG7_9ASCO</name>
<reference evidence="4" key="1">
    <citation type="journal article" date="2016" name="Proc. Natl. Acad. Sci. U.S.A.">
        <title>Comparative genomics of biotechnologically important yeasts.</title>
        <authorList>
            <person name="Riley R."/>
            <person name="Haridas S."/>
            <person name="Wolfe K.H."/>
            <person name="Lopes M.R."/>
            <person name="Hittinger C.T."/>
            <person name="Goeker M."/>
            <person name="Salamov A.A."/>
            <person name="Wisecaver J.H."/>
            <person name="Long T.M."/>
            <person name="Calvey C.H."/>
            <person name="Aerts A.L."/>
            <person name="Barry K.W."/>
            <person name="Choi C."/>
            <person name="Clum A."/>
            <person name="Coughlan A.Y."/>
            <person name="Deshpande S."/>
            <person name="Douglass A.P."/>
            <person name="Hanson S.J."/>
            <person name="Klenk H.-P."/>
            <person name="LaButti K.M."/>
            <person name="Lapidus A."/>
            <person name="Lindquist E.A."/>
            <person name="Lipzen A.M."/>
            <person name="Meier-Kolthoff J.P."/>
            <person name="Ohm R.A."/>
            <person name="Otillar R.P."/>
            <person name="Pangilinan J.L."/>
            <person name="Peng Y."/>
            <person name="Rokas A."/>
            <person name="Rosa C.A."/>
            <person name="Scheuner C."/>
            <person name="Sibirny A.A."/>
            <person name="Slot J.C."/>
            <person name="Stielow J.B."/>
            <person name="Sun H."/>
            <person name="Kurtzman C.P."/>
            <person name="Blackwell M."/>
            <person name="Grigoriev I.V."/>
            <person name="Jeffries T.W."/>
        </authorList>
    </citation>
    <scope>NUCLEOTIDE SEQUENCE [LARGE SCALE GENOMIC DNA]</scope>
    <source>
        <strain evidence="4">NRRL Y-1626</strain>
    </source>
</reference>
<evidence type="ECO:0000256" key="1">
    <source>
        <dbReference type="SAM" id="MobiDB-lite"/>
    </source>
</evidence>
<evidence type="ECO:0000313" key="3">
    <source>
        <dbReference type="EMBL" id="OBA28877.1"/>
    </source>
</evidence>